<accession>C4J536</accession>
<sequence length="271" mass="29874">MATTTTHAANSCTGEGEGFRGSLLSSLKVPLRQNSKKERQRVTLTRRRQTEQLNSAARRLQSSASSVAASALLVPSLLLPLVRVTREAALLGDVRDLDARVVDLAGAPPPRQHLAVGPHPLAVVPARHHHPELERARRRLPRAPRRPVVARHEPPVGRTHLRDVYGDDVGLPALVEEPDGEVAGGRGRSVAPLLHPHRQVSVLVLARHPAVVSHRRPVGWAFPVAIHSNFLYTPYVMCFFWFTSCTRRRLRGVLRGVGPCRGAPWPRTRCC</sequence>
<name>C4J536_MAIZE</name>
<protein>
    <submittedName>
        <fullName evidence="2">Uncharacterized protein</fullName>
    </submittedName>
</protein>
<dbReference type="AlphaFoldDB" id="C4J536"/>
<keyword evidence="1" id="KW-0472">Membrane</keyword>
<evidence type="ECO:0000313" key="2">
    <source>
        <dbReference type="EMBL" id="ACR36286.1"/>
    </source>
</evidence>
<keyword evidence="1" id="KW-1133">Transmembrane helix</keyword>
<proteinExistence type="evidence at transcript level"/>
<evidence type="ECO:0000256" key="1">
    <source>
        <dbReference type="SAM" id="Phobius"/>
    </source>
</evidence>
<reference evidence="2" key="1">
    <citation type="journal article" date="2009" name="PLoS Genet.">
        <title>Sequencing, mapping, and analysis of 27,455 maize full-length cDNAs.</title>
        <authorList>
            <person name="Soderlund C."/>
            <person name="Descour A."/>
            <person name="Kudrna D."/>
            <person name="Bomhoff M."/>
            <person name="Boyd L."/>
            <person name="Currie J."/>
            <person name="Angelova A."/>
            <person name="Collura K."/>
            <person name="Wissotski M."/>
            <person name="Ashley E."/>
            <person name="Morrow D."/>
            <person name="Fernandes J."/>
            <person name="Walbot V."/>
            <person name="Yu Y."/>
        </authorList>
    </citation>
    <scope>NUCLEOTIDE SEQUENCE</scope>
    <source>
        <strain evidence="2">B73</strain>
    </source>
</reference>
<dbReference type="EMBL" id="BT085933">
    <property type="protein sequence ID" value="ACR36286.1"/>
    <property type="molecule type" value="mRNA"/>
</dbReference>
<keyword evidence="1" id="KW-0812">Transmembrane</keyword>
<feature type="transmembrane region" description="Helical" evidence="1">
    <location>
        <begin position="220"/>
        <end position="242"/>
    </location>
</feature>
<organism evidence="2">
    <name type="scientific">Zea mays</name>
    <name type="common">Maize</name>
    <dbReference type="NCBI Taxonomy" id="4577"/>
    <lineage>
        <taxon>Eukaryota</taxon>
        <taxon>Viridiplantae</taxon>
        <taxon>Streptophyta</taxon>
        <taxon>Embryophyta</taxon>
        <taxon>Tracheophyta</taxon>
        <taxon>Spermatophyta</taxon>
        <taxon>Magnoliopsida</taxon>
        <taxon>Liliopsida</taxon>
        <taxon>Poales</taxon>
        <taxon>Poaceae</taxon>
        <taxon>PACMAD clade</taxon>
        <taxon>Panicoideae</taxon>
        <taxon>Andropogonodae</taxon>
        <taxon>Andropogoneae</taxon>
        <taxon>Tripsacinae</taxon>
        <taxon>Zea</taxon>
    </lineage>
</organism>
<reference evidence="2" key="2">
    <citation type="submission" date="2012-06" db="EMBL/GenBank/DDBJ databases">
        <authorList>
            <person name="Yu Y."/>
            <person name="Currie J."/>
            <person name="Lomeli R."/>
            <person name="Angelova A."/>
            <person name="Collura K."/>
            <person name="Wissotski M."/>
            <person name="Campos D."/>
            <person name="Kudrna D."/>
            <person name="Golser W."/>
            <person name="Ashely E."/>
            <person name="Descour A."/>
            <person name="Fernandes J."/>
            <person name="Soderlund C."/>
            <person name="Walbot V."/>
        </authorList>
    </citation>
    <scope>NUCLEOTIDE SEQUENCE</scope>
    <source>
        <strain evidence="2">B73</strain>
    </source>
</reference>